<gene>
    <name evidence="2" type="primary">LOC102199405</name>
</gene>
<reference evidence="2" key="1">
    <citation type="submission" date="2025-08" db="UniProtKB">
        <authorList>
            <consortium name="RefSeq"/>
        </authorList>
    </citation>
    <scope>IDENTIFICATION</scope>
</reference>
<proteinExistence type="predicted"/>
<dbReference type="CDD" id="cd16018">
    <property type="entry name" value="Enpp"/>
    <property type="match status" value="1"/>
</dbReference>
<dbReference type="Proteomes" id="UP000695023">
    <property type="component" value="Unplaced"/>
</dbReference>
<dbReference type="Gene3D" id="3.30.1360.180">
    <property type="match status" value="1"/>
</dbReference>
<protein>
    <submittedName>
        <fullName evidence="2">Ectonucleotide pyrophosphatase/phosphodiesterase family member 7 isoform X2</fullName>
    </submittedName>
</protein>
<dbReference type="PANTHER" id="PTHR10151:SF65">
    <property type="entry name" value="ECTONUCLEOTIDE PYROPHOSPHATASE_PHOSPHODIESTERASE FAMILY MEMBER 7-LIKE PRECURSOR"/>
    <property type="match status" value="1"/>
</dbReference>
<accession>A0A9Y3RK63</accession>
<evidence type="ECO:0000313" key="2">
    <source>
        <dbReference type="RefSeq" id="XP_005744213.1"/>
    </source>
</evidence>
<dbReference type="AlphaFoldDB" id="A0A9Y3RK63"/>
<dbReference type="PANTHER" id="PTHR10151">
    <property type="entry name" value="ECTONUCLEOTIDE PYROPHOSPHATASE/PHOSPHODIESTERASE"/>
    <property type="match status" value="1"/>
</dbReference>
<dbReference type="Pfam" id="PF01663">
    <property type="entry name" value="Phosphodiest"/>
    <property type="match status" value="1"/>
</dbReference>
<evidence type="ECO:0000313" key="1">
    <source>
        <dbReference type="Proteomes" id="UP000695023"/>
    </source>
</evidence>
<keyword evidence="1" id="KW-1185">Reference proteome</keyword>
<name>A0A9Y3RK63_9CICH</name>
<organism evidence="1 2">
    <name type="scientific">Pundamilia nyererei</name>
    <dbReference type="NCBI Taxonomy" id="303518"/>
    <lineage>
        <taxon>Eukaryota</taxon>
        <taxon>Metazoa</taxon>
        <taxon>Chordata</taxon>
        <taxon>Craniata</taxon>
        <taxon>Vertebrata</taxon>
        <taxon>Euteleostomi</taxon>
        <taxon>Actinopterygii</taxon>
        <taxon>Neopterygii</taxon>
        <taxon>Teleostei</taxon>
        <taxon>Neoteleostei</taxon>
        <taxon>Acanthomorphata</taxon>
        <taxon>Ovalentaria</taxon>
        <taxon>Cichlomorphae</taxon>
        <taxon>Cichliformes</taxon>
        <taxon>Cichlidae</taxon>
        <taxon>African cichlids</taxon>
        <taxon>Pseudocrenilabrinae</taxon>
        <taxon>Haplochromini</taxon>
        <taxon>Pundamilia</taxon>
    </lineage>
</organism>
<dbReference type="RefSeq" id="XP_005744213.1">
    <property type="nucleotide sequence ID" value="XM_005744156.1"/>
</dbReference>
<dbReference type="Gene3D" id="3.40.720.10">
    <property type="entry name" value="Alkaline Phosphatase, subunit A"/>
    <property type="match status" value="2"/>
</dbReference>
<dbReference type="GeneID" id="102199405"/>
<dbReference type="InterPro" id="IPR017850">
    <property type="entry name" value="Alkaline_phosphatase_core_sf"/>
</dbReference>
<dbReference type="InterPro" id="IPR002591">
    <property type="entry name" value="Phosphodiest/P_Trfase"/>
</dbReference>
<sequence>MSADLYQTRLHINQVVHRCAGQVKQLQPRSELQSVGVKMKMRPQLLLVLTAVVCAAAKPLSKAAMTSNKLLLISFDGFRWDYDQDVDTPNLDQLAADGVKAKYITPPMLTMTSPSHFTTITGRWVEDHEVVHNLMFNQETNLKVPHKETLKRSEWWDNGALPLWITAQNQGLKTASFSFPGGGANYSGQAVNRVLLEESGHPDDNETEWRQKIDTVMSWFSEEDFHLVTLYYGEPDNVGHAKGPDTPDRKEIIRQIDRTIGYLKDAIDHHNLTDGLNVIITSDHGMTTVKKKPQEQEVFDALSNVPNITVYKKNEIPESFHLAKSERLPPIVIIADLGFNLNSRFIVYVNKGDHGFHNTEMDMKTIFRAFGPSFKRSYLSEPFDSIHIYPLMCKLLQIQPAPHNGSLSVTEDMLLPATTAKPSLTTPQGSFTTAGSQGARLSVALLLAMLLSMFAVL</sequence>
<dbReference type="SUPFAM" id="SSF53649">
    <property type="entry name" value="Alkaline phosphatase-like"/>
    <property type="match status" value="1"/>
</dbReference>